<keyword evidence="3" id="KW-1185">Reference proteome</keyword>
<proteinExistence type="predicted"/>
<reference evidence="2 3" key="1">
    <citation type="submission" date="2012-08" db="EMBL/GenBank/DDBJ databases">
        <title>The Genome Sequence of Slackia piriformis YIT 12062.</title>
        <authorList>
            <consortium name="The Broad Institute Genome Sequencing Platform"/>
            <person name="Earl A."/>
            <person name="Ward D."/>
            <person name="Feldgarden M."/>
            <person name="Gevers D."/>
            <person name="Morotomi M."/>
            <person name="Walker B."/>
            <person name="Young S.K."/>
            <person name="Zeng Q."/>
            <person name="Gargeya S."/>
            <person name="Fitzgerald M."/>
            <person name="Haas B."/>
            <person name="Abouelleil A."/>
            <person name="Alvarado L."/>
            <person name="Arachchi H.M."/>
            <person name="Berlin A.M."/>
            <person name="Chapman S.B."/>
            <person name="Goldberg J."/>
            <person name="Griggs A."/>
            <person name="Gujja S."/>
            <person name="Hansen M."/>
            <person name="Howarth C."/>
            <person name="Imamovic A."/>
            <person name="Larimer J."/>
            <person name="McCowen C."/>
            <person name="Montmayeur A."/>
            <person name="Murphy C."/>
            <person name="Neiman D."/>
            <person name="Pearson M."/>
            <person name="Priest M."/>
            <person name="Roberts A."/>
            <person name="Saif S."/>
            <person name="Shea T."/>
            <person name="Sisk P."/>
            <person name="Sykes S."/>
            <person name="Wortman J."/>
            <person name="Nusbaum C."/>
            <person name="Birren B."/>
        </authorList>
    </citation>
    <scope>NUCLEOTIDE SEQUENCE [LARGE SCALE GENOMIC DNA]</scope>
    <source>
        <strain evidence="2 3">YIT 12062</strain>
    </source>
</reference>
<evidence type="ECO:0000313" key="2">
    <source>
        <dbReference type="EMBL" id="EJZ84660.1"/>
    </source>
</evidence>
<accession>K0ZB73</accession>
<evidence type="ECO:0000313" key="3">
    <source>
        <dbReference type="Proteomes" id="UP000006069"/>
    </source>
</evidence>
<evidence type="ECO:0000256" key="1">
    <source>
        <dbReference type="SAM" id="SignalP"/>
    </source>
</evidence>
<protein>
    <submittedName>
        <fullName evidence="2">Uncharacterized protein</fullName>
    </submittedName>
</protein>
<feature type="signal peptide" evidence="1">
    <location>
        <begin position="1"/>
        <end position="31"/>
    </location>
</feature>
<dbReference type="Proteomes" id="UP000006069">
    <property type="component" value="Unassembled WGS sequence"/>
</dbReference>
<dbReference type="EMBL" id="ADMD01000001">
    <property type="protein sequence ID" value="EJZ84660.1"/>
    <property type="molecule type" value="Genomic_DNA"/>
</dbReference>
<dbReference type="eggNOG" id="ENOG5031TKE">
    <property type="taxonomic scope" value="Bacteria"/>
</dbReference>
<feature type="chain" id="PRO_5003842052" evidence="1">
    <location>
        <begin position="32"/>
        <end position="184"/>
    </location>
</feature>
<dbReference type="RefSeq" id="WP_009138500.1">
    <property type="nucleotide sequence ID" value="NZ_JH815198.1"/>
</dbReference>
<dbReference type="AlphaFoldDB" id="K0ZB73"/>
<dbReference type="InParanoid" id="K0ZB73"/>
<comment type="caution">
    <text evidence="2">The sequence shown here is derived from an EMBL/GenBank/DDBJ whole genome shotgun (WGS) entry which is preliminary data.</text>
</comment>
<dbReference type="PATRIC" id="fig|742818.3.peg.294"/>
<dbReference type="OrthoDB" id="3176929at2"/>
<dbReference type="PROSITE" id="PS51257">
    <property type="entry name" value="PROKAR_LIPOPROTEIN"/>
    <property type="match status" value="1"/>
</dbReference>
<gene>
    <name evidence="2" type="ORF">HMPREF9451_00264</name>
</gene>
<sequence length="184" mass="19418">MSNRMKHISRIAACACAVCALCMLLVSCSGGDVEKKTPAQLNREYMASVNSISTEASDALESFGTAATEGDIAAMRQSASEAAKKLEKISELQVPEGLSQVHEEYKAGAEELSTALSDYVEAYAALQNSQNPDTSALETQLKEIQARYDSGIEHLSKADALVAEYAGDGSSSQDNAAKDAQDAS</sequence>
<keyword evidence="1" id="KW-0732">Signal</keyword>
<organism evidence="2 3">
    <name type="scientific">Slackia piriformis YIT 12062</name>
    <dbReference type="NCBI Taxonomy" id="742818"/>
    <lineage>
        <taxon>Bacteria</taxon>
        <taxon>Bacillati</taxon>
        <taxon>Actinomycetota</taxon>
        <taxon>Coriobacteriia</taxon>
        <taxon>Eggerthellales</taxon>
        <taxon>Eggerthellaceae</taxon>
        <taxon>Slackia</taxon>
    </lineage>
</organism>
<dbReference type="HOGENOM" id="CLU_103351_0_0_11"/>
<name>K0ZB73_9ACTN</name>